<evidence type="ECO:0000313" key="2">
    <source>
        <dbReference type="Proteomes" id="UP000001312"/>
    </source>
</evidence>
<protein>
    <submittedName>
        <fullName evidence="1">Uncharacterized protein</fullName>
    </submittedName>
</protein>
<evidence type="ECO:0000313" key="1">
    <source>
        <dbReference type="EMBL" id="EDO03092.1"/>
    </source>
</evidence>
<organism evidence="1 2">
    <name type="scientific">Sclerotinia sclerotiorum (strain ATCC 18683 / 1980 / Ss-1)</name>
    <name type="common">White mold</name>
    <name type="synonym">Whetzelinia sclerotiorum</name>
    <dbReference type="NCBI Taxonomy" id="665079"/>
    <lineage>
        <taxon>Eukaryota</taxon>
        <taxon>Fungi</taxon>
        <taxon>Dikarya</taxon>
        <taxon>Ascomycota</taxon>
        <taxon>Pezizomycotina</taxon>
        <taxon>Leotiomycetes</taxon>
        <taxon>Helotiales</taxon>
        <taxon>Sclerotiniaceae</taxon>
        <taxon>Sclerotinia</taxon>
    </lineage>
</organism>
<keyword evidence="2" id="KW-1185">Reference proteome</keyword>
<dbReference type="HOGENOM" id="CLU_3160254_0_0_1"/>
<proteinExistence type="predicted"/>
<dbReference type="Proteomes" id="UP000001312">
    <property type="component" value="Unassembled WGS sequence"/>
</dbReference>
<dbReference type="EMBL" id="CH476626">
    <property type="protein sequence ID" value="EDO03092.1"/>
    <property type="molecule type" value="Genomic_DNA"/>
</dbReference>
<dbReference type="GeneID" id="5490148"/>
<dbReference type="InParanoid" id="A7EJS6"/>
<name>A7EJS6_SCLS1</name>
<gene>
    <name evidence="1" type="ORF">SS1G_05571</name>
</gene>
<dbReference type="AlphaFoldDB" id="A7EJS6"/>
<dbReference type="RefSeq" id="XP_001594141.1">
    <property type="nucleotide sequence ID" value="XM_001594091.1"/>
</dbReference>
<reference evidence="2" key="1">
    <citation type="journal article" date="2011" name="PLoS Genet.">
        <title>Genomic analysis of the necrotrophic fungal pathogens Sclerotinia sclerotiorum and Botrytis cinerea.</title>
        <authorList>
            <person name="Amselem J."/>
            <person name="Cuomo C.A."/>
            <person name="van Kan J.A."/>
            <person name="Viaud M."/>
            <person name="Benito E.P."/>
            <person name="Couloux A."/>
            <person name="Coutinho P.M."/>
            <person name="de Vries R.P."/>
            <person name="Dyer P.S."/>
            <person name="Fillinger S."/>
            <person name="Fournier E."/>
            <person name="Gout L."/>
            <person name="Hahn M."/>
            <person name="Kohn L."/>
            <person name="Lapalu N."/>
            <person name="Plummer K.M."/>
            <person name="Pradier J.M."/>
            <person name="Quevillon E."/>
            <person name="Sharon A."/>
            <person name="Simon A."/>
            <person name="ten Have A."/>
            <person name="Tudzynski B."/>
            <person name="Tudzynski P."/>
            <person name="Wincker P."/>
            <person name="Andrew M."/>
            <person name="Anthouard V."/>
            <person name="Beever R.E."/>
            <person name="Beffa R."/>
            <person name="Benoit I."/>
            <person name="Bouzid O."/>
            <person name="Brault B."/>
            <person name="Chen Z."/>
            <person name="Choquer M."/>
            <person name="Collemare J."/>
            <person name="Cotton P."/>
            <person name="Danchin E.G."/>
            <person name="Da Silva C."/>
            <person name="Gautier A."/>
            <person name="Giraud C."/>
            <person name="Giraud T."/>
            <person name="Gonzalez C."/>
            <person name="Grossetete S."/>
            <person name="Guldener U."/>
            <person name="Henrissat B."/>
            <person name="Howlett B.J."/>
            <person name="Kodira C."/>
            <person name="Kretschmer M."/>
            <person name="Lappartient A."/>
            <person name="Leroch M."/>
            <person name="Levis C."/>
            <person name="Mauceli E."/>
            <person name="Neuveglise C."/>
            <person name="Oeser B."/>
            <person name="Pearson M."/>
            <person name="Poulain J."/>
            <person name="Poussereau N."/>
            <person name="Quesneville H."/>
            <person name="Rascle C."/>
            <person name="Schumacher J."/>
            <person name="Segurens B."/>
            <person name="Sexton A."/>
            <person name="Silva E."/>
            <person name="Sirven C."/>
            <person name="Soanes D.M."/>
            <person name="Talbot N.J."/>
            <person name="Templeton M."/>
            <person name="Yandava C."/>
            <person name="Yarden O."/>
            <person name="Zeng Q."/>
            <person name="Rollins J.A."/>
            <person name="Lebrun M.H."/>
            <person name="Dickman M."/>
        </authorList>
    </citation>
    <scope>NUCLEOTIDE SEQUENCE [LARGE SCALE GENOMIC DNA]</scope>
    <source>
        <strain evidence="2">ATCC 18683 / 1980 / Ss-1</strain>
    </source>
</reference>
<accession>A7EJS6</accession>
<sequence>MSGISIDNNWDPSDYYHRVAEKLTRLVLVAEILDYESVGGILASGRKA</sequence>
<dbReference type="KEGG" id="ssl:SS1G_05571"/>